<gene>
    <name evidence="1" type="ORF">SA3R_05560</name>
</gene>
<proteinExistence type="predicted"/>
<comment type="caution">
    <text evidence="1">The sequence shown here is derived from an EMBL/GenBank/DDBJ whole genome shotgun (WGS) entry which is preliminary data.</text>
</comment>
<evidence type="ECO:0000313" key="2">
    <source>
        <dbReference type="Proteomes" id="UP000071979"/>
    </source>
</evidence>
<sequence>MSKIITDLAWFPPAFPAQGRLPTRAALVGANCALQDSDELVWRQKLCLAARRRAEPPCCKTLHISLFFDGSGNNLNHDLAFIPLQ</sequence>
<dbReference type="EMBL" id="LDSE01000009">
    <property type="protein sequence ID" value="KTS68755.1"/>
    <property type="molecule type" value="Genomic_DNA"/>
</dbReference>
<protein>
    <recommendedName>
        <fullName evidence="3">DUF2235 domain-containing protein</fullName>
    </recommendedName>
</protein>
<accession>A0A8E1VA08</accession>
<reference evidence="1 2" key="1">
    <citation type="journal article" date="2016" name="Front. Microbiol.">
        <title>Genomic Resource of Rice Seed Associated Bacteria.</title>
        <authorList>
            <person name="Midha S."/>
            <person name="Bansal K."/>
            <person name="Sharma S."/>
            <person name="Kumar N."/>
            <person name="Patil P.P."/>
            <person name="Chaudhry V."/>
            <person name="Patil P.B."/>
        </authorList>
    </citation>
    <scope>NUCLEOTIDE SEQUENCE [LARGE SCALE GENOMIC DNA]</scope>
    <source>
        <strain evidence="1 2">SA3</strain>
    </source>
</reference>
<dbReference type="Proteomes" id="UP000071979">
    <property type="component" value="Unassembled WGS sequence"/>
</dbReference>
<name>A0A8E1VA08_9GAMM</name>
<organism evidence="1 2">
    <name type="scientific">Pantoea dispersa</name>
    <dbReference type="NCBI Taxonomy" id="59814"/>
    <lineage>
        <taxon>Bacteria</taxon>
        <taxon>Pseudomonadati</taxon>
        <taxon>Pseudomonadota</taxon>
        <taxon>Gammaproteobacteria</taxon>
        <taxon>Enterobacterales</taxon>
        <taxon>Erwiniaceae</taxon>
        <taxon>Pantoea</taxon>
    </lineage>
</organism>
<evidence type="ECO:0008006" key="3">
    <source>
        <dbReference type="Google" id="ProtNLM"/>
    </source>
</evidence>
<dbReference type="AlphaFoldDB" id="A0A8E1VA08"/>
<evidence type="ECO:0000313" key="1">
    <source>
        <dbReference type="EMBL" id="KTS68755.1"/>
    </source>
</evidence>